<accession>A0A7W4YWU8</accession>
<name>A0A7W4YWU8_9HYPH</name>
<feature type="signal peptide" evidence="1">
    <location>
        <begin position="1"/>
        <end position="20"/>
    </location>
</feature>
<keyword evidence="3" id="KW-1185">Reference proteome</keyword>
<evidence type="ECO:0000256" key="1">
    <source>
        <dbReference type="SAM" id="SignalP"/>
    </source>
</evidence>
<dbReference type="RefSeq" id="WP_183450524.1">
    <property type="nucleotide sequence ID" value="NZ_JACHWB010000003.1"/>
</dbReference>
<dbReference type="Proteomes" id="UP000532010">
    <property type="component" value="Unassembled WGS sequence"/>
</dbReference>
<dbReference type="AlphaFoldDB" id="A0A7W4YWU8"/>
<dbReference type="EMBL" id="JACHWB010000003">
    <property type="protein sequence ID" value="MBB3019401.1"/>
    <property type="molecule type" value="Genomic_DNA"/>
</dbReference>
<comment type="caution">
    <text evidence="2">The sequence shown here is derived from an EMBL/GenBank/DDBJ whole genome shotgun (WGS) entry which is preliminary data.</text>
</comment>
<evidence type="ECO:0000313" key="3">
    <source>
        <dbReference type="Proteomes" id="UP000532010"/>
    </source>
</evidence>
<sequence>MLRFTIGITALLMLASSLEAAPLTVRVEGAAPGQGPVLVGICSGSLDFGSCRYSQNVQPPAAEFQVLFPDVPDGSYAVAVFQDTNGNSNLDRDQRGLPLEPYGFSNGTGRTAPPSFEAARIAVSGPTLTRVRIARSPLAR</sequence>
<reference evidence="2 3" key="1">
    <citation type="submission" date="2020-08" db="EMBL/GenBank/DDBJ databases">
        <title>The Agave Microbiome: Exploring the role of microbial communities in plant adaptations to desert environments.</title>
        <authorList>
            <person name="Partida-Martinez L.P."/>
        </authorList>
    </citation>
    <scope>NUCLEOTIDE SEQUENCE [LARGE SCALE GENOMIC DNA]</scope>
    <source>
        <strain evidence="2 3">AT3.9</strain>
    </source>
</reference>
<feature type="chain" id="PRO_5031457461" evidence="1">
    <location>
        <begin position="21"/>
        <end position="140"/>
    </location>
</feature>
<keyword evidence="1" id="KW-0732">Signal</keyword>
<evidence type="ECO:0000313" key="2">
    <source>
        <dbReference type="EMBL" id="MBB3019401.1"/>
    </source>
</evidence>
<dbReference type="InterPro" id="IPR018673">
    <property type="entry name" value="DUF2141"/>
</dbReference>
<protein>
    <submittedName>
        <fullName evidence="2">Uncharacterized protein (DUF2141 family)</fullName>
    </submittedName>
</protein>
<dbReference type="Pfam" id="PF09912">
    <property type="entry name" value="DUF2141"/>
    <property type="match status" value="1"/>
</dbReference>
<organism evidence="2 3">
    <name type="scientific">Microvirga lupini</name>
    <dbReference type="NCBI Taxonomy" id="420324"/>
    <lineage>
        <taxon>Bacteria</taxon>
        <taxon>Pseudomonadati</taxon>
        <taxon>Pseudomonadota</taxon>
        <taxon>Alphaproteobacteria</taxon>
        <taxon>Hyphomicrobiales</taxon>
        <taxon>Methylobacteriaceae</taxon>
        <taxon>Microvirga</taxon>
    </lineage>
</organism>
<proteinExistence type="predicted"/>
<gene>
    <name evidence="2" type="ORF">FHR70_002466</name>
</gene>